<evidence type="ECO:0000256" key="4">
    <source>
        <dbReference type="ARBA" id="ARBA00023157"/>
    </source>
</evidence>
<feature type="domain" description="Thioredoxin" evidence="6">
    <location>
        <begin position="44"/>
        <end position="185"/>
    </location>
</feature>
<keyword evidence="8" id="KW-1185">Reference proteome</keyword>
<dbReference type="GO" id="GO:0030288">
    <property type="term" value="C:outer membrane-bounded periplasmic space"/>
    <property type="evidence" value="ECO:0007669"/>
    <property type="project" value="InterPro"/>
</dbReference>
<dbReference type="PANTHER" id="PTHR42852">
    <property type="entry name" value="THIOL:DISULFIDE INTERCHANGE PROTEIN DSBE"/>
    <property type="match status" value="1"/>
</dbReference>
<dbReference type="InterPro" id="IPR036249">
    <property type="entry name" value="Thioredoxin-like_sf"/>
</dbReference>
<keyword evidence="4" id="KW-1015">Disulfide bond</keyword>
<dbReference type="RefSeq" id="WP_327787791.1">
    <property type="nucleotide sequence ID" value="NZ_JARGEQ010000016.1"/>
</dbReference>
<dbReference type="GO" id="GO:0017004">
    <property type="term" value="P:cytochrome complex assembly"/>
    <property type="evidence" value="ECO:0007669"/>
    <property type="project" value="UniProtKB-KW"/>
</dbReference>
<comment type="similarity">
    <text evidence="2">Belongs to the thioredoxin family. DsbE subfamily.</text>
</comment>
<dbReference type="PROSITE" id="PS51352">
    <property type="entry name" value="THIOREDOXIN_2"/>
    <property type="match status" value="1"/>
</dbReference>
<dbReference type="NCBIfam" id="TIGR00385">
    <property type="entry name" value="dsbE"/>
    <property type="match status" value="1"/>
</dbReference>
<dbReference type="SUPFAM" id="SSF52833">
    <property type="entry name" value="Thioredoxin-like"/>
    <property type="match status" value="1"/>
</dbReference>
<keyword evidence="5" id="KW-0676">Redox-active center</keyword>
<evidence type="ECO:0000259" key="6">
    <source>
        <dbReference type="PROSITE" id="PS51352"/>
    </source>
</evidence>
<accession>A0AAP3XQ89</accession>
<reference evidence="7 8" key="1">
    <citation type="submission" date="2023-03" db="EMBL/GenBank/DDBJ databases">
        <title>YIM 152171 draft genome.</title>
        <authorList>
            <person name="Yang Z."/>
        </authorList>
    </citation>
    <scope>NUCLEOTIDE SEQUENCE [LARGE SCALE GENOMIC DNA]</scope>
    <source>
        <strain evidence="7 8">YIM 152171</strain>
    </source>
</reference>
<dbReference type="PANTHER" id="PTHR42852:SF6">
    <property type="entry name" value="THIOL:DISULFIDE INTERCHANGE PROTEIN DSBE"/>
    <property type="match status" value="1"/>
</dbReference>
<evidence type="ECO:0000256" key="2">
    <source>
        <dbReference type="ARBA" id="ARBA00007758"/>
    </source>
</evidence>
<dbReference type="EMBL" id="JARGEQ010000016">
    <property type="protein sequence ID" value="MDF1585376.1"/>
    <property type="molecule type" value="Genomic_DNA"/>
</dbReference>
<dbReference type="CDD" id="cd03010">
    <property type="entry name" value="TlpA_like_DsbE"/>
    <property type="match status" value="1"/>
</dbReference>
<organism evidence="7 8">
    <name type="scientific">Marinimicrococcus flavescens</name>
    <dbReference type="NCBI Taxonomy" id="3031815"/>
    <lineage>
        <taxon>Bacteria</taxon>
        <taxon>Pseudomonadati</taxon>
        <taxon>Pseudomonadota</taxon>
        <taxon>Alphaproteobacteria</taxon>
        <taxon>Geminicoccales</taxon>
        <taxon>Geminicoccaceae</taxon>
        <taxon>Marinimicrococcus</taxon>
    </lineage>
</organism>
<keyword evidence="3" id="KW-0201">Cytochrome c-type biogenesis</keyword>
<dbReference type="Gene3D" id="3.40.30.10">
    <property type="entry name" value="Glutaredoxin"/>
    <property type="match status" value="1"/>
</dbReference>
<dbReference type="GO" id="GO:0015036">
    <property type="term" value="F:disulfide oxidoreductase activity"/>
    <property type="evidence" value="ECO:0007669"/>
    <property type="project" value="InterPro"/>
</dbReference>
<gene>
    <name evidence="7" type="ORF">PZ740_03135</name>
</gene>
<dbReference type="InterPro" id="IPR013766">
    <property type="entry name" value="Thioredoxin_domain"/>
</dbReference>
<dbReference type="Proteomes" id="UP001301140">
    <property type="component" value="Unassembled WGS sequence"/>
</dbReference>
<dbReference type="AlphaFoldDB" id="A0AAP3XQ89"/>
<dbReference type="InterPro" id="IPR017937">
    <property type="entry name" value="Thioredoxin_CS"/>
</dbReference>
<dbReference type="InterPro" id="IPR050553">
    <property type="entry name" value="Thioredoxin_ResA/DsbE_sf"/>
</dbReference>
<comment type="caution">
    <text evidence="7">The sequence shown here is derived from an EMBL/GenBank/DDBJ whole genome shotgun (WGS) entry which is preliminary data.</text>
</comment>
<comment type="subcellular location">
    <subcellularLocation>
        <location evidence="1">Cell envelope</location>
    </subcellularLocation>
</comment>
<dbReference type="InterPro" id="IPR013740">
    <property type="entry name" value="Redoxin"/>
</dbReference>
<proteinExistence type="inferred from homology"/>
<dbReference type="PROSITE" id="PS00194">
    <property type="entry name" value="THIOREDOXIN_1"/>
    <property type="match status" value="1"/>
</dbReference>
<dbReference type="Pfam" id="PF08534">
    <property type="entry name" value="Redoxin"/>
    <property type="match status" value="1"/>
</dbReference>
<evidence type="ECO:0000256" key="5">
    <source>
        <dbReference type="ARBA" id="ARBA00023284"/>
    </source>
</evidence>
<protein>
    <submittedName>
        <fullName evidence="7">DsbE family thiol:disulfide interchange protein</fullName>
    </submittedName>
</protein>
<dbReference type="InterPro" id="IPR004799">
    <property type="entry name" value="Periplasmic_diS_OxRdtase_DsbE"/>
</dbReference>
<evidence type="ECO:0000313" key="8">
    <source>
        <dbReference type="Proteomes" id="UP001301140"/>
    </source>
</evidence>
<evidence type="ECO:0000256" key="3">
    <source>
        <dbReference type="ARBA" id="ARBA00022748"/>
    </source>
</evidence>
<evidence type="ECO:0000256" key="1">
    <source>
        <dbReference type="ARBA" id="ARBA00004196"/>
    </source>
</evidence>
<sequence>MSASAADRAGRRRLLFALPLLAFVGVGAFLALGLGRDPSQLPSALVGREAPDFALPPLEGRDEHGLSRADLGGGRPMLVNFWASWCVPCRVEHPILDRLARDGVTIQGVNHKDMPDKARAFLEELGDPYDLVGSDRQGRVSIDWGVYGVPETYLLDGQGRIRYRHVGPLQERDLKKLLPMLEEAR</sequence>
<evidence type="ECO:0000313" key="7">
    <source>
        <dbReference type="EMBL" id="MDF1585376.1"/>
    </source>
</evidence>
<name>A0AAP3XQ89_9PROT</name>